<protein>
    <recommendedName>
        <fullName evidence="2 10">Glutamine--tRNA ligase</fullName>
        <ecNumber evidence="2 10">6.1.1.18</ecNumber>
    </recommendedName>
</protein>
<dbReference type="EMBL" id="CP065728">
    <property type="protein sequence ID" value="QPT43967.1"/>
    <property type="molecule type" value="Genomic_DNA"/>
</dbReference>
<feature type="domain" description="Glutamyl/glutaminyl-tRNA synthetase class Ib anti-codon binding" evidence="13">
    <location>
        <begin position="339"/>
        <end position="456"/>
    </location>
</feature>
<comment type="similarity">
    <text evidence="1 11">Belongs to the class-I aminoacyl-tRNA synthetase family.</text>
</comment>
<keyword evidence="7 11" id="KW-0648">Protein biosynthesis</keyword>
<dbReference type="Pfam" id="PF00749">
    <property type="entry name" value="tRNA-synt_1c"/>
    <property type="match status" value="1"/>
</dbReference>
<evidence type="ECO:0000256" key="6">
    <source>
        <dbReference type="ARBA" id="ARBA00022840"/>
    </source>
</evidence>
<accession>A0A1B8QJ01</accession>
<dbReference type="GO" id="GO:0005524">
    <property type="term" value="F:ATP binding"/>
    <property type="evidence" value="ECO:0007669"/>
    <property type="project" value="UniProtKB-KW"/>
</dbReference>
<dbReference type="InterPro" id="IPR014729">
    <property type="entry name" value="Rossmann-like_a/b/a_fold"/>
</dbReference>
<dbReference type="EC" id="6.1.1.18" evidence="2 10"/>
<dbReference type="FunFam" id="3.90.800.10:FF:000001">
    <property type="entry name" value="Glutamine--tRNA ligase"/>
    <property type="match status" value="1"/>
</dbReference>
<dbReference type="PRINTS" id="PR00987">
    <property type="entry name" value="TRNASYNTHGLU"/>
</dbReference>
<dbReference type="SUPFAM" id="SSF52374">
    <property type="entry name" value="Nucleotidylyl transferase"/>
    <property type="match status" value="1"/>
</dbReference>
<proteinExistence type="inferred from homology"/>
<dbReference type="FunFam" id="3.40.50.620:FF:000037">
    <property type="entry name" value="Glutamine--tRNA ligase cytoplasmic"/>
    <property type="match status" value="1"/>
</dbReference>
<dbReference type="InterPro" id="IPR049437">
    <property type="entry name" value="tRNA-synt_1c_C2"/>
</dbReference>
<evidence type="ECO:0000256" key="10">
    <source>
        <dbReference type="NCBIfam" id="TIGR00440"/>
    </source>
</evidence>
<evidence type="ECO:0000256" key="8">
    <source>
        <dbReference type="ARBA" id="ARBA00023146"/>
    </source>
</evidence>
<evidence type="ECO:0000313" key="17">
    <source>
        <dbReference type="Proteomes" id="UP000092575"/>
    </source>
</evidence>
<dbReference type="InterPro" id="IPR011035">
    <property type="entry name" value="Ribosomal_bL25/Gln-tRNA_synth"/>
</dbReference>
<evidence type="ECO:0000259" key="12">
    <source>
        <dbReference type="Pfam" id="PF00749"/>
    </source>
</evidence>
<evidence type="ECO:0000256" key="9">
    <source>
        <dbReference type="ARBA" id="ARBA00048270"/>
    </source>
</evidence>
<reference evidence="16 18" key="2">
    <citation type="submission" date="2020-12" db="EMBL/GenBank/DDBJ databases">
        <title>FDA dAtabase for Regulatory Grade micrObial Sequences (FDA-ARGOS): Supporting development and validation of Infectious Disease Dx tests.</title>
        <authorList>
            <person name="Sproer C."/>
            <person name="Gronow S."/>
            <person name="Severitt S."/>
            <person name="Schroder I."/>
            <person name="Tallon L."/>
            <person name="Sadzewicz L."/>
            <person name="Zhao X."/>
            <person name="Boylan J."/>
            <person name="Ott S."/>
            <person name="Bowen H."/>
            <person name="Vavikolanu K."/>
            <person name="Mehta A."/>
            <person name="Aluvathingal J."/>
            <person name="Nadendla S."/>
            <person name="Lowell S."/>
            <person name="Myers T."/>
            <person name="Yan Y."/>
            <person name="Sichtig H."/>
        </authorList>
    </citation>
    <scope>NUCLEOTIDE SEQUENCE [LARGE SCALE GENOMIC DNA]</scope>
    <source>
        <strain evidence="16 18">FDAARGOS_869</strain>
    </source>
</reference>
<reference evidence="15 17" key="1">
    <citation type="submission" date="2016-05" db="EMBL/GenBank/DDBJ databases">
        <title>Draft genome sequence of Moraxella nonliquefaciens CCUG 348T.</title>
        <authorList>
            <person name="Salva-Serra F."/>
            <person name="Engstrom-Jakobsson H."/>
            <person name="Thorell K."/>
            <person name="Gonzales-Siles L."/>
            <person name="Karlsson R."/>
            <person name="Boulund F."/>
            <person name="Engstrand L."/>
            <person name="Kristiansson E."/>
            <person name="Moore E."/>
        </authorList>
    </citation>
    <scope>NUCLEOTIDE SEQUENCE [LARGE SCALE GENOMIC DNA]</scope>
    <source>
        <strain evidence="15 17">CCUG 348</strain>
    </source>
</reference>
<evidence type="ECO:0000256" key="7">
    <source>
        <dbReference type="ARBA" id="ARBA00022917"/>
    </source>
</evidence>
<evidence type="ECO:0000259" key="13">
    <source>
        <dbReference type="Pfam" id="PF03950"/>
    </source>
</evidence>
<dbReference type="SUPFAM" id="SSF50715">
    <property type="entry name" value="Ribosomal protein L25-like"/>
    <property type="match status" value="1"/>
</dbReference>
<dbReference type="GO" id="GO:0005829">
    <property type="term" value="C:cytosol"/>
    <property type="evidence" value="ECO:0007669"/>
    <property type="project" value="TreeGrafter"/>
</dbReference>
<keyword evidence="4 11" id="KW-0436">Ligase</keyword>
<dbReference type="NCBIfam" id="NF011291">
    <property type="entry name" value="PRK14703.1"/>
    <property type="match status" value="1"/>
</dbReference>
<evidence type="ECO:0000313" key="15">
    <source>
        <dbReference type="EMBL" id="OBX83450.1"/>
    </source>
</evidence>
<dbReference type="Gene3D" id="3.40.50.620">
    <property type="entry name" value="HUPs"/>
    <property type="match status" value="1"/>
</dbReference>
<evidence type="ECO:0000256" key="5">
    <source>
        <dbReference type="ARBA" id="ARBA00022741"/>
    </source>
</evidence>
<dbReference type="Pfam" id="PF20974">
    <property type="entry name" value="tRNA-synt_1c_C2"/>
    <property type="match status" value="1"/>
</dbReference>
<evidence type="ECO:0000313" key="18">
    <source>
        <dbReference type="Proteomes" id="UP000594834"/>
    </source>
</evidence>
<name>A0A1B8QJ01_MORNO</name>
<dbReference type="Proteomes" id="UP000092575">
    <property type="component" value="Unassembled WGS sequence"/>
</dbReference>
<keyword evidence="6 11" id="KW-0067">ATP-binding</keyword>
<evidence type="ECO:0000313" key="16">
    <source>
        <dbReference type="EMBL" id="QPT43967.1"/>
    </source>
</evidence>
<comment type="catalytic activity">
    <reaction evidence="9">
        <text>tRNA(Gln) + L-glutamine + ATP = L-glutaminyl-tRNA(Gln) + AMP + diphosphate</text>
        <dbReference type="Rhea" id="RHEA:20121"/>
        <dbReference type="Rhea" id="RHEA-COMP:9662"/>
        <dbReference type="Rhea" id="RHEA-COMP:9681"/>
        <dbReference type="ChEBI" id="CHEBI:30616"/>
        <dbReference type="ChEBI" id="CHEBI:33019"/>
        <dbReference type="ChEBI" id="CHEBI:58359"/>
        <dbReference type="ChEBI" id="CHEBI:78442"/>
        <dbReference type="ChEBI" id="CHEBI:78521"/>
        <dbReference type="ChEBI" id="CHEBI:456215"/>
        <dbReference type="EC" id="6.1.1.18"/>
    </reaction>
</comment>
<dbReference type="InterPro" id="IPR020058">
    <property type="entry name" value="Glu/Gln-tRNA-synth_Ib_cat-dom"/>
</dbReference>
<dbReference type="PROSITE" id="PS00178">
    <property type="entry name" value="AA_TRNA_LIGASE_I"/>
    <property type="match status" value="1"/>
</dbReference>
<dbReference type="Proteomes" id="UP000594834">
    <property type="component" value="Chromosome"/>
</dbReference>
<evidence type="ECO:0000256" key="3">
    <source>
        <dbReference type="ARBA" id="ARBA00022490"/>
    </source>
</evidence>
<dbReference type="GO" id="GO:0006425">
    <property type="term" value="P:glutaminyl-tRNA aminoacylation"/>
    <property type="evidence" value="ECO:0007669"/>
    <property type="project" value="UniProtKB-UniRule"/>
</dbReference>
<evidence type="ECO:0000256" key="2">
    <source>
        <dbReference type="ARBA" id="ARBA00012836"/>
    </source>
</evidence>
<gene>
    <name evidence="15" type="ORF">A7456_05350</name>
    <name evidence="16" type="ORF">I6G26_07770</name>
</gene>
<dbReference type="InterPro" id="IPR000924">
    <property type="entry name" value="Glu/Gln-tRNA-synth"/>
</dbReference>
<keyword evidence="5 11" id="KW-0547">Nucleotide-binding</keyword>
<dbReference type="InterPro" id="IPR020056">
    <property type="entry name" value="Rbsml_bL25/Gln-tRNA_synth_N"/>
</dbReference>
<dbReference type="GO" id="GO:0004819">
    <property type="term" value="F:glutamine-tRNA ligase activity"/>
    <property type="evidence" value="ECO:0007669"/>
    <property type="project" value="UniProtKB-UniRule"/>
</dbReference>
<keyword evidence="8 11" id="KW-0030">Aminoacyl-tRNA synthetase</keyword>
<evidence type="ECO:0000259" key="14">
    <source>
        <dbReference type="Pfam" id="PF20974"/>
    </source>
</evidence>
<dbReference type="AlphaFoldDB" id="A0A1B8QJ01"/>
<dbReference type="InterPro" id="IPR004514">
    <property type="entry name" value="Gln-tRNA-synth"/>
</dbReference>
<dbReference type="PANTHER" id="PTHR43097">
    <property type="entry name" value="GLUTAMINE-TRNA LIGASE"/>
    <property type="match status" value="1"/>
</dbReference>
<dbReference type="EMBL" id="LXTW01000032">
    <property type="protein sequence ID" value="OBX83450.1"/>
    <property type="molecule type" value="Genomic_DNA"/>
</dbReference>
<dbReference type="RefSeq" id="WP_067009687.1">
    <property type="nucleotide sequence ID" value="NZ_CP065728.1"/>
</dbReference>
<dbReference type="Pfam" id="PF03950">
    <property type="entry name" value="tRNA-synt_1c_C"/>
    <property type="match status" value="1"/>
</dbReference>
<keyword evidence="3" id="KW-0963">Cytoplasm</keyword>
<feature type="domain" description="Glutamyl/glutaminyl-tRNA synthetase class Ib catalytic" evidence="12">
    <location>
        <begin position="27"/>
        <end position="322"/>
    </location>
</feature>
<dbReference type="Gene3D" id="2.40.240.10">
    <property type="entry name" value="Ribosomal Protein L25, Chain P"/>
    <property type="match status" value="2"/>
</dbReference>
<evidence type="ECO:0000256" key="4">
    <source>
        <dbReference type="ARBA" id="ARBA00022598"/>
    </source>
</evidence>
<feature type="domain" description="tRNA synthetases class I (E and Q) anti-codon binding" evidence="14">
    <location>
        <begin position="473"/>
        <end position="562"/>
    </location>
</feature>
<sequence length="584" mass="66754">MTDLPEKNDFIRQIIRDDLASGKHDSILTRFPPEPNGYLHIGHVKSICLNFGVAQEFNGACNLRFDDTNPIAENQDYVDSIKADVAWLGFDWAAEVRYTSHYFDKLYQWAVKLIKQGDAYVDLQTPDEIREHRGGFGKPSVESPQRNVSIDENLSRFDDMKNGKYKEGEAVLRAKIDMNHTNINMRDPVIYRIMHANHHQTGDTWCIYPMYDYAHPLSDAHEGITHSICTLEFEDHRPFYDWLVEKVGFDVPPRQYEFSRLNIDHTLTSKRKLKRLVDMGVVSGWDDPRMPTIAGMRRRGYPAEGLRDFCERIGVSKADGVVDFRQLEFSIRSVLENTANRGMAVLNPLKVTIKNFDEAVVDFEKLKKDTVKARLDDGVLWLTQPKHPQADHGEREIPFTRTIYIDKSDFKITPPNGYKRLSPQNPEIRLRNSYVLKVEEYITDDAGEVVELIASIDPKTLGNNPEGRKVKGVIHWVSASHGVPATVRLYEHLLLEDDEISDEHFASIKTANPDADDDALWVLTHVNPNSIKVINAIVEPSLAQAQGDDKFQFERESYFVADSVEHSTDKPVFNQIVGLKDGFK</sequence>
<dbReference type="NCBIfam" id="TIGR00440">
    <property type="entry name" value="glnS"/>
    <property type="match status" value="1"/>
</dbReference>
<dbReference type="InterPro" id="IPR050132">
    <property type="entry name" value="Gln/Glu-tRNA_Ligase"/>
</dbReference>
<organism evidence="15 17">
    <name type="scientific">Moraxella nonliquefaciens</name>
    <dbReference type="NCBI Taxonomy" id="478"/>
    <lineage>
        <taxon>Bacteria</taxon>
        <taxon>Pseudomonadati</taxon>
        <taxon>Pseudomonadota</taxon>
        <taxon>Gammaproteobacteria</taxon>
        <taxon>Moraxellales</taxon>
        <taxon>Moraxellaceae</taxon>
        <taxon>Moraxella</taxon>
    </lineage>
</organism>
<evidence type="ECO:0000256" key="11">
    <source>
        <dbReference type="RuleBase" id="RU363037"/>
    </source>
</evidence>
<dbReference type="InterPro" id="IPR020059">
    <property type="entry name" value="Glu/Gln-tRNA-synth_Ib_codon-bd"/>
</dbReference>
<evidence type="ECO:0000256" key="1">
    <source>
        <dbReference type="ARBA" id="ARBA00005594"/>
    </source>
</evidence>
<keyword evidence="18" id="KW-1185">Reference proteome</keyword>
<dbReference type="FunFam" id="1.10.1160.10:FF:000001">
    <property type="entry name" value="Glutamine--tRNA ligase"/>
    <property type="match status" value="1"/>
</dbReference>
<dbReference type="InterPro" id="IPR001412">
    <property type="entry name" value="aa-tRNA-synth_I_CS"/>
</dbReference>
<dbReference type="STRING" id="478.A7456_05350"/>
<dbReference type="PANTHER" id="PTHR43097:SF5">
    <property type="entry name" value="GLUTAMATE--TRNA LIGASE"/>
    <property type="match status" value="1"/>
</dbReference>